<keyword evidence="2" id="KW-1003">Cell membrane</keyword>
<reference evidence="7 8" key="1">
    <citation type="submission" date="2017-11" db="EMBL/GenBank/DDBJ databases">
        <authorList>
            <person name="Han C.G."/>
        </authorList>
    </citation>
    <scope>NUCLEOTIDE SEQUENCE [LARGE SCALE GENOMIC DNA]</scope>
    <source>
        <strain evidence="7 8">A5</strain>
    </source>
</reference>
<evidence type="ECO:0000256" key="6">
    <source>
        <dbReference type="ARBA" id="ARBA00023315"/>
    </source>
</evidence>
<dbReference type="AlphaFoldDB" id="A0A2N5AJD4"/>
<dbReference type="GO" id="GO:0005886">
    <property type="term" value="C:plasma membrane"/>
    <property type="evidence" value="ECO:0007669"/>
    <property type="project" value="UniProtKB-SubCell"/>
</dbReference>
<keyword evidence="6 7" id="KW-0012">Acyltransferase</keyword>
<dbReference type="Proteomes" id="UP000234473">
    <property type="component" value="Unassembled WGS sequence"/>
</dbReference>
<evidence type="ECO:0000256" key="2">
    <source>
        <dbReference type="ARBA" id="ARBA00022475"/>
    </source>
</evidence>
<dbReference type="PANTHER" id="PTHR30606:SF9">
    <property type="entry name" value="LIPID A BIOSYNTHESIS LAUROYLTRANSFERASE"/>
    <property type="match status" value="1"/>
</dbReference>
<evidence type="ECO:0000256" key="4">
    <source>
        <dbReference type="ARBA" id="ARBA00022679"/>
    </source>
</evidence>
<gene>
    <name evidence="7" type="ORF">CWM98_09135</name>
</gene>
<evidence type="ECO:0000313" key="8">
    <source>
        <dbReference type="Proteomes" id="UP000234473"/>
    </source>
</evidence>
<dbReference type="Pfam" id="PF03279">
    <property type="entry name" value="Lip_A_acyltrans"/>
    <property type="match status" value="1"/>
</dbReference>
<comment type="subcellular location">
    <subcellularLocation>
        <location evidence="1">Cell inner membrane</location>
    </subcellularLocation>
</comment>
<accession>A0A2N5AJD4</accession>
<dbReference type="CDD" id="cd07984">
    <property type="entry name" value="LPLAT_LABLAT-like"/>
    <property type="match status" value="1"/>
</dbReference>
<protein>
    <submittedName>
        <fullName evidence="7">Lipid A biosynthesis lauroyl acyltransferase</fullName>
    </submittedName>
</protein>
<name>A0A2N5AJD4_KLEVA</name>
<evidence type="ECO:0000256" key="1">
    <source>
        <dbReference type="ARBA" id="ARBA00004533"/>
    </source>
</evidence>
<comment type="caution">
    <text evidence="7">The sequence shown here is derived from an EMBL/GenBank/DDBJ whole genome shotgun (WGS) entry which is preliminary data.</text>
</comment>
<organism evidence="7 8">
    <name type="scientific">Klebsiella variicola</name>
    <dbReference type="NCBI Taxonomy" id="244366"/>
    <lineage>
        <taxon>Bacteria</taxon>
        <taxon>Pseudomonadati</taxon>
        <taxon>Pseudomonadota</taxon>
        <taxon>Gammaproteobacteria</taxon>
        <taxon>Enterobacterales</taxon>
        <taxon>Enterobacteriaceae</taxon>
        <taxon>Klebsiella/Raoultella group</taxon>
        <taxon>Klebsiella</taxon>
        <taxon>Klebsiella pneumoniae complex</taxon>
    </lineage>
</organism>
<dbReference type="EMBL" id="PICB01000353">
    <property type="protein sequence ID" value="PLP46681.1"/>
    <property type="molecule type" value="Genomic_DNA"/>
</dbReference>
<reference evidence="7 8" key="2">
    <citation type="submission" date="2018-01" db="EMBL/GenBank/DDBJ databases">
        <title>Genomic study of Klebsiella pneumoniae.</title>
        <authorList>
            <person name="Yang Y."/>
            <person name="Bicalho R."/>
        </authorList>
    </citation>
    <scope>NUCLEOTIDE SEQUENCE [LARGE SCALE GENOMIC DNA]</scope>
    <source>
        <strain evidence="7 8">A5</strain>
    </source>
</reference>
<dbReference type="PANTHER" id="PTHR30606">
    <property type="entry name" value="LIPID A BIOSYNTHESIS LAUROYL ACYLTRANSFERASE"/>
    <property type="match status" value="1"/>
</dbReference>
<keyword evidence="5" id="KW-0472">Membrane</keyword>
<keyword evidence="3" id="KW-0997">Cell inner membrane</keyword>
<dbReference type="InterPro" id="IPR004960">
    <property type="entry name" value="LipA_acyltrans"/>
</dbReference>
<keyword evidence="4 7" id="KW-0808">Transferase</keyword>
<proteinExistence type="predicted"/>
<sequence length="156" mass="17791">GVYRPNDNPLIDWLQTWGRLRSNKTMLDRKNLKGMVRALKEGEILWYAPDHDYGPASSVFAPLFAVEQAATTTGTWMLAKMSGATIVPFVPRRKPNGMGYELISLTPERTPPLASAEVTAAWMNQIIEQCILMAPEQYMWLHRRFKTRPEGVPPRY</sequence>
<evidence type="ECO:0000313" key="7">
    <source>
        <dbReference type="EMBL" id="PLP46681.1"/>
    </source>
</evidence>
<dbReference type="GO" id="GO:0016746">
    <property type="term" value="F:acyltransferase activity"/>
    <property type="evidence" value="ECO:0007669"/>
    <property type="project" value="UniProtKB-KW"/>
</dbReference>
<dbReference type="GO" id="GO:0009247">
    <property type="term" value="P:glycolipid biosynthetic process"/>
    <property type="evidence" value="ECO:0007669"/>
    <property type="project" value="UniProtKB-ARBA"/>
</dbReference>
<feature type="non-terminal residue" evidence="7">
    <location>
        <position position="1"/>
    </location>
</feature>
<evidence type="ECO:0000256" key="5">
    <source>
        <dbReference type="ARBA" id="ARBA00023136"/>
    </source>
</evidence>
<evidence type="ECO:0000256" key="3">
    <source>
        <dbReference type="ARBA" id="ARBA00022519"/>
    </source>
</evidence>